<name>A0A9N8KBJ5_9PEZI</name>
<proteinExistence type="predicted"/>
<accession>A0A9N8KBJ5</accession>
<dbReference type="OrthoDB" id="3934095at2759"/>
<organism evidence="2 3">
    <name type="scientific">Aureobasidium uvarum</name>
    <dbReference type="NCBI Taxonomy" id="2773716"/>
    <lineage>
        <taxon>Eukaryota</taxon>
        <taxon>Fungi</taxon>
        <taxon>Dikarya</taxon>
        <taxon>Ascomycota</taxon>
        <taxon>Pezizomycotina</taxon>
        <taxon>Dothideomycetes</taxon>
        <taxon>Dothideomycetidae</taxon>
        <taxon>Dothideales</taxon>
        <taxon>Saccotheciaceae</taxon>
        <taxon>Aureobasidium</taxon>
    </lineage>
</organism>
<keyword evidence="3" id="KW-1185">Reference proteome</keyword>
<dbReference type="Proteomes" id="UP000745764">
    <property type="component" value="Unassembled WGS sequence"/>
</dbReference>
<sequence length="147" mass="16242">MSNPNEAQAGTLRPMFWAHVSTDDAGYSSILHSRESALLPEREQHGATNASSVSSTRPSHRPSASVSSASSTVSTESTPSSPEASESGYPVQIKIRRAPLKRKPILRRCCSPMTESLREIRQRQSEEDLRNLYEAQTLAYLNDAIHF</sequence>
<evidence type="ECO:0000256" key="1">
    <source>
        <dbReference type="SAM" id="MobiDB-lite"/>
    </source>
</evidence>
<protein>
    <submittedName>
        <fullName evidence="2">Uncharacterized protein</fullName>
    </submittedName>
</protein>
<evidence type="ECO:0000313" key="2">
    <source>
        <dbReference type="EMBL" id="CAD0107925.1"/>
    </source>
</evidence>
<feature type="region of interest" description="Disordered" evidence="1">
    <location>
        <begin position="35"/>
        <end position="93"/>
    </location>
</feature>
<feature type="compositionally biased region" description="Low complexity" evidence="1">
    <location>
        <begin position="62"/>
        <end position="87"/>
    </location>
</feature>
<feature type="compositionally biased region" description="Basic and acidic residues" evidence="1">
    <location>
        <begin position="35"/>
        <end position="45"/>
    </location>
</feature>
<comment type="caution">
    <text evidence="2">The sequence shown here is derived from an EMBL/GenBank/DDBJ whole genome shotgun (WGS) entry which is preliminary data.</text>
</comment>
<reference evidence="2" key="1">
    <citation type="submission" date="2020-06" db="EMBL/GenBank/DDBJ databases">
        <authorList>
            <person name="Onetto C."/>
        </authorList>
    </citation>
    <scope>NUCLEOTIDE SEQUENCE</scope>
</reference>
<evidence type="ECO:0000313" key="3">
    <source>
        <dbReference type="Proteomes" id="UP000745764"/>
    </source>
</evidence>
<dbReference type="AlphaFoldDB" id="A0A9N8KBJ5"/>
<gene>
    <name evidence="2" type="ORF">AWRI4620_LOCUS2180</name>
</gene>
<dbReference type="EMBL" id="CAINUL010000002">
    <property type="protein sequence ID" value="CAD0107925.1"/>
    <property type="molecule type" value="Genomic_DNA"/>
</dbReference>
<feature type="compositionally biased region" description="Polar residues" evidence="1">
    <location>
        <begin position="46"/>
        <end position="57"/>
    </location>
</feature>